<dbReference type="Gene3D" id="3.40.366.10">
    <property type="entry name" value="Malonyl-Coenzyme A Acyl Carrier Protein, domain 2"/>
    <property type="match status" value="1"/>
</dbReference>
<reference evidence="6" key="5">
    <citation type="submission" date="2018-04" db="UniProtKB">
        <authorList>
            <consortium name="EnsemblFungi"/>
        </authorList>
    </citation>
    <scope>IDENTIFICATION</scope>
    <source>
        <strain evidence="6">R3-111a-1</strain>
    </source>
</reference>
<evidence type="ECO:0000256" key="3">
    <source>
        <dbReference type="ARBA" id="ARBA00022679"/>
    </source>
</evidence>
<gene>
    <name evidence="6" type="primary">20344607</name>
    <name evidence="5" type="ORF">GGTG_04149</name>
</gene>
<dbReference type="SUPFAM" id="SSF52151">
    <property type="entry name" value="FabD/lysophospholipase-like"/>
    <property type="match status" value="1"/>
</dbReference>
<dbReference type="PANTHER" id="PTHR43775">
    <property type="entry name" value="FATTY ACID SYNTHASE"/>
    <property type="match status" value="1"/>
</dbReference>
<reference evidence="6" key="4">
    <citation type="journal article" date="2015" name="G3 (Bethesda)">
        <title>Genome sequences of three phytopathogenic species of the Magnaporthaceae family of fungi.</title>
        <authorList>
            <person name="Okagaki L.H."/>
            <person name="Nunes C.C."/>
            <person name="Sailsbery J."/>
            <person name="Clay B."/>
            <person name="Brown D."/>
            <person name="John T."/>
            <person name="Oh Y."/>
            <person name="Young N."/>
            <person name="Fitzgerald M."/>
            <person name="Haas B.J."/>
            <person name="Zeng Q."/>
            <person name="Young S."/>
            <person name="Adiconis X."/>
            <person name="Fan L."/>
            <person name="Levin J.Z."/>
            <person name="Mitchell T.K."/>
            <person name="Okubara P.A."/>
            <person name="Farman M.L."/>
            <person name="Kohn L.M."/>
            <person name="Birren B."/>
            <person name="Ma L.-J."/>
            <person name="Dean R.A."/>
        </authorList>
    </citation>
    <scope>NUCLEOTIDE SEQUENCE</scope>
    <source>
        <strain evidence="6">R3-111a-1</strain>
    </source>
</reference>
<keyword evidence="1" id="KW-0596">Phosphopantetheine</keyword>
<feature type="domain" description="Malonyl-CoA:ACP transacylase (MAT)" evidence="4">
    <location>
        <begin position="1"/>
        <end position="152"/>
    </location>
</feature>
<protein>
    <recommendedName>
        <fullName evidence="4">Malonyl-CoA:ACP transacylase (MAT) domain-containing protein</fullName>
    </recommendedName>
</protein>
<keyword evidence="3" id="KW-0808">Transferase</keyword>
<reference evidence="7" key="1">
    <citation type="submission" date="2010-07" db="EMBL/GenBank/DDBJ databases">
        <title>The genome sequence of Gaeumannomyces graminis var. tritici strain R3-111a-1.</title>
        <authorList>
            <consortium name="The Broad Institute Genome Sequencing Platform"/>
            <person name="Ma L.-J."/>
            <person name="Dead R."/>
            <person name="Young S."/>
            <person name="Zeng Q."/>
            <person name="Koehrsen M."/>
            <person name="Alvarado L."/>
            <person name="Berlin A."/>
            <person name="Chapman S.B."/>
            <person name="Chen Z."/>
            <person name="Freedman E."/>
            <person name="Gellesch M."/>
            <person name="Goldberg J."/>
            <person name="Griggs A."/>
            <person name="Gujja S."/>
            <person name="Heilman E.R."/>
            <person name="Heiman D."/>
            <person name="Hepburn T."/>
            <person name="Howarth C."/>
            <person name="Jen D."/>
            <person name="Larson L."/>
            <person name="Mehta T."/>
            <person name="Neiman D."/>
            <person name="Pearson M."/>
            <person name="Roberts A."/>
            <person name="Saif S."/>
            <person name="Shea T."/>
            <person name="Shenoy N."/>
            <person name="Sisk P."/>
            <person name="Stolte C."/>
            <person name="Sykes S."/>
            <person name="Walk T."/>
            <person name="White J."/>
            <person name="Yandava C."/>
            <person name="Haas B."/>
            <person name="Nusbaum C."/>
            <person name="Birren B."/>
        </authorList>
    </citation>
    <scope>NUCLEOTIDE SEQUENCE [LARGE SCALE GENOMIC DNA]</scope>
    <source>
        <strain evidence="7">R3-111a-1</strain>
    </source>
</reference>
<dbReference type="InterPro" id="IPR050091">
    <property type="entry name" value="PKS_NRPS_Biosynth_Enz"/>
</dbReference>
<dbReference type="InterPro" id="IPR001227">
    <property type="entry name" value="Ac_transferase_dom_sf"/>
</dbReference>
<evidence type="ECO:0000313" key="6">
    <source>
        <dbReference type="EnsemblFungi" id="EJT79060"/>
    </source>
</evidence>
<evidence type="ECO:0000256" key="2">
    <source>
        <dbReference type="ARBA" id="ARBA00022553"/>
    </source>
</evidence>
<sequence>MAAGITAEDAEELCDLSMFQGRLCVAAYKVDKAYHSPHMQKVAPGFLDALRRCRIRPRQGETTGDDATAWLSSTYEDTEMRGDMDGDRDLAGPYWVNNLLRPVRFTQAVRAAAASAHGPFDFAIEVGPHVALKGPVLETLREIANGDGEAVP</sequence>
<dbReference type="InterPro" id="IPR014043">
    <property type="entry name" value="Acyl_transferase_dom"/>
</dbReference>
<dbReference type="SMART" id="SM00827">
    <property type="entry name" value="PKS_AT"/>
    <property type="match status" value="1"/>
</dbReference>
<dbReference type="STRING" id="644352.J3NSA4"/>
<dbReference type="GeneID" id="20344607"/>
<keyword evidence="7" id="KW-1185">Reference proteome</keyword>
<dbReference type="Proteomes" id="UP000006039">
    <property type="component" value="Unassembled WGS sequence"/>
</dbReference>
<dbReference type="EnsemblFungi" id="EJT79060">
    <property type="protein sequence ID" value="EJT79060"/>
    <property type="gene ID" value="GGTG_04149"/>
</dbReference>
<keyword evidence="2" id="KW-0597">Phosphoprotein</keyword>
<organism evidence="5">
    <name type="scientific">Gaeumannomyces tritici (strain R3-111a-1)</name>
    <name type="common">Wheat and barley take-all root rot fungus</name>
    <name type="synonym">Gaeumannomyces graminis var. tritici</name>
    <dbReference type="NCBI Taxonomy" id="644352"/>
    <lineage>
        <taxon>Eukaryota</taxon>
        <taxon>Fungi</taxon>
        <taxon>Dikarya</taxon>
        <taxon>Ascomycota</taxon>
        <taxon>Pezizomycotina</taxon>
        <taxon>Sordariomycetes</taxon>
        <taxon>Sordariomycetidae</taxon>
        <taxon>Magnaporthales</taxon>
        <taxon>Magnaporthaceae</taxon>
        <taxon>Gaeumannomyces</taxon>
    </lineage>
</organism>
<dbReference type="RefSeq" id="XP_009220205.1">
    <property type="nucleotide sequence ID" value="XM_009221941.1"/>
</dbReference>
<proteinExistence type="predicted"/>
<dbReference type="VEuPathDB" id="FungiDB:GGTG_04149"/>
<evidence type="ECO:0000259" key="4">
    <source>
        <dbReference type="SMART" id="SM00827"/>
    </source>
</evidence>
<dbReference type="EMBL" id="GL385396">
    <property type="protein sequence ID" value="EJT79060.1"/>
    <property type="molecule type" value="Genomic_DNA"/>
</dbReference>
<reference evidence="5" key="2">
    <citation type="submission" date="2010-07" db="EMBL/GenBank/DDBJ databases">
        <authorList>
            <consortium name="The Broad Institute Genome Sequencing Platform"/>
            <consortium name="Broad Institute Genome Sequencing Center for Infectious Disease"/>
            <person name="Ma L.-J."/>
            <person name="Dead R."/>
            <person name="Young S."/>
            <person name="Zeng Q."/>
            <person name="Koehrsen M."/>
            <person name="Alvarado L."/>
            <person name="Berlin A."/>
            <person name="Chapman S.B."/>
            <person name="Chen Z."/>
            <person name="Freedman E."/>
            <person name="Gellesch M."/>
            <person name="Goldberg J."/>
            <person name="Griggs A."/>
            <person name="Gujja S."/>
            <person name="Heilman E.R."/>
            <person name="Heiman D."/>
            <person name="Hepburn T."/>
            <person name="Howarth C."/>
            <person name="Jen D."/>
            <person name="Larson L."/>
            <person name="Mehta T."/>
            <person name="Neiman D."/>
            <person name="Pearson M."/>
            <person name="Roberts A."/>
            <person name="Saif S."/>
            <person name="Shea T."/>
            <person name="Shenoy N."/>
            <person name="Sisk P."/>
            <person name="Stolte C."/>
            <person name="Sykes S."/>
            <person name="Walk T."/>
            <person name="White J."/>
            <person name="Yandava C."/>
            <person name="Haas B."/>
            <person name="Nusbaum C."/>
            <person name="Birren B."/>
        </authorList>
    </citation>
    <scope>NUCLEOTIDE SEQUENCE</scope>
    <source>
        <strain evidence="5">R3-111a-1</strain>
    </source>
</reference>
<reference evidence="5" key="3">
    <citation type="submission" date="2010-09" db="EMBL/GenBank/DDBJ databases">
        <title>Annotation of Gaeumannomyces graminis var. tritici R3-111a-1.</title>
        <authorList>
            <consortium name="The Broad Institute Genome Sequencing Platform"/>
            <person name="Ma L.-J."/>
            <person name="Dead R."/>
            <person name="Young S.K."/>
            <person name="Zeng Q."/>
            <person name="Gargeya S."/>
            <person name="Fitzgerald M."/>
            <person name="Haas B."/>
            <person name="Abouelleil A."/>
            <person name="Alvarado L."/>
            <person name="Arachchi H.M."/>
            <person name="Berlin A."/>
            <person name="Brown A."/>
            <person name="Chapman S.B."/>
            <person name="Chen Z."/>
            <person name="Dunbar C."/>
            <person name="Freedman E."/>
            <person name="Gearin G."/>
            <person name="Gellesch M."/>
            <person name="Goldberg J."/>
            <person name="Griggs A."/>
            <person name="Gujja S."/>
            <person name="Heiman D."/>
            <person name="Howarth C."/>
            <person name="Larson L."/>
            <person name="Lui A."/>
            <person name="MacDonald P.J.P."/>
            <person name="Mehta T."/>
            <person name="Montmayeur A."/>
            <person name="Murphy C."/>
            <person name="Neiman D."/>
            <person name="Pearson M."/>
            <person name="Priest M."/>
            <person name="Roberts A."/>
            <person name="Saif S."/>
            <person name="Shea T."/>
            <person name="Shenoy N."/>
            <person name="Sisk P."/>
            <person name="Stolte C."/>
            <person name="Sykes S."/>
            <person name="Yandava C."/>
            <person name="Wortman J."/>
            <person name="Nusbaum C."/>
            <person name="Birren B."/>
        </authorList>
    </citation>
    <scope>NUCLEOTIDE SEQUENCE</scope>
    <source>
        <strain evidence="5">R3-111a-1</strain>
    </source>
</reference>
<evidence type="ECO:0000256" key="1">
    <source>
        <dbReference type="ARBA" id="ARBA00022450"/>
    </source>
</evidence>
<dbReference type="InterPro" id="IPR016035">
    <property type="entry name" value="Acyl_Trfase/lysoPLipase"/>
</dbReference>
<dbReference type="HOGENOM" id="CLU_1722474_0_0_1"/>
<dbReference type="GO" id="GO:0044550">
    <property type="term" value="P:secondary metabolite biosynthetic process"/>
    <property type="evidence" value="ECO:0007669"/>
    <property type="project" value="TreeGrafter"/>
</dbReference>
<evidence type="ECO:0000313" key="7">
    <source>
        <dbReference type="Proteomes" id="UP000006039"/>
    </source>
</evidence>
<dbReference type="GO" id="GO:0004312">
    <property type="term" value="F:fatty acid synthase activity"/>
    <property type="evidence" value="ECO:0007669"/>
    <property type="project" value="TreeGrafter"/>
</dbReference>
<dbReference type="GO" id="GO:0006633">
    <property type="term" value="P:fatty acid biosynthetic process"/>
    <property type="evidence" value="ECO:0007669"/>
    <property type="project" value="TreeGrafter"/>
</dbReference>
<dbReference type="OrthoDB" id="4920000at2759"/>
<evidence type="ECO:0000313" key="5">
    <source>
        <dbReference type="EMBL" id="EJT79060.1"/>
    </source>
</evidence>
<dbReference type="Pfam" id="PF00698">
    <property type="entry name" value="Acyl_transf_1"/>
    <property type="match status" value="1"/>
</dbReference>
<dbReference type="AlphaFoldDB" id="J3NSA4"/>
<name>J3NSA4_GAET3</name>
<dbReference type="PANTHER" id="PTHR43775:SF20">
    <property type="entry name" value="HYBRID PKS-NRPS SYNTHETASE APDA"/>
    <property type="match status" value="1"/>
</dbReference>
<accession>J3NSA4</accession>